<dbReference type="CDD" id="cd00401">
    <property type="entry name" value="SAHH"/>
    <property type="match status" value="1"/>
</dbReference>
<dbReference type="InterPro" id="IPR000043">
    <property type="entry name" value="Adenosylhomocysteinase-like"/>
</dbReference>
<dbReference type="NCBIfam" id="NF004005">
    <property type="entry name" value="PRK05476.2-3"/>
    <property type="match status" value="1"/>
</dbReference>
<dbReference type="InterPro" id="IPR036291">
    <property type="entry name" value="NAD(P)-bd_dom_sf"/>
</dbReference>
<feature type="binding site" evidence="7">
    <location>
        <position position="136"/>
    </location>
    <ligand>
        <name>substrate</name>
    </ligand>
</feature>
<evidence type="ECO:0000256" key="6">
    <source>
        <dbReference type="ARBA" id="ARBA00034527"/>
    </source>
</evidence>
<dbReference type="SUPFAM" id="SSF52283">
    <property type="entry name" value="Formate/glycerate dehydrogenase catalytic domain-like"/>
    <property type="match status" value="1"/>
</dbReference>
<feature type="domain" description="S-adenosyl-L-homocysteine hydrolase NAD binding" evidence="11">
    <location>
        <begin position="238"/>
        <end position="398"/>
    </location>
</feature>
<evidence type="ECO:0000256" key="7">
    <source>
        <dbReference type="PIRSR" id="PIRSR001109-1"/>
    </source>
</evidence>
<dbReference type="PROSITE" id="PS00739">
    <property type="entry name" value="ADOHCYASE_2"/>
    <property type="match status" value="1"/>
</dbReference>
<evidence type="ECO:0000256" key="8">
    <source>
        <dbReference type="PIRSR" id="PIRSR001109-2"/>
    </source>
</evidence>
<dbReference type="PANTHER" id="PTHR23420:SF0">
    <property type="entry name" value="ADENOSYLHOMOCYSTEINASE"/>
    <property type="match status" value="1"/>
</dbReference>
<dbReference type="PIRSF" id="PIRSF001109">
    <property type="entry name" value="Ad_hcy_hydrolase"/>
    <property type="match status" value="1"/>
</dbReference>
<dbReference type="Gene3D" id="3.40.50.720">
    <property type="entry name" value="NAD(P)-binding Rossmann-like Domain"/>
    <property type="match status" value="1"/>
</dbReference>
<dbReference type="GO" id="GO:0033353">
    <property type="term" value="P:S-adenosylmethionine cycle"/>
    <property type="evidence" value="ECO:0007669"/>
    <property type="project" value="TreeGrafter"/>
</dbReference>
<evidence type="ECO:0000256" key="3">
    <source>
        <dbReference type="ARBA" id="ARBA00022563"/>
    </source>
</evidence>
<dbReference type="Gene3D" id="3.40.50.1480">
    <property type="entry name" value="Adenosylhomocysteinase-like"/>
    <property type="match status" value="1"/>
</dbReference>
<feature type="binding site" evidence="7">
    <location>
        <position position="233"/>
    </location>
    <ligand>
        <name>substrate</name>
    </ligand>
</feature>
<feature type="binding site" evidence="7">
    <location>
        <position position="203"/>
    </location>
    <ligand>
        <name>substrate</name>
    </ligand>
</feature>
<evidence type="ECO:0000313" key="12">
    <source>
        <dbReference type="EMBL" id="CAD9485552.1"/>
    </source>
</evidence>
<name>A0A7S2HB52_9STRA</name>
<sequence>MSTGDYKVADISLADYGRKEIEMAEVEMPGLMACRDEYGSDQPLKGARISGSLHMTVQTAVLIETLKALGGDIRWCSCNIFSTQDHAAAAIAQQESAAVFAWKGESLEEYWECTLNAVTWPDDDGKGHGMDIIVDDGGDMTLLIHEGKKAEDQFLKDGTLPDPESTENAEFKIVLSIIKRLLEAGETDKWNKIATRCMGVSEETTTGVHRLYTMEKTETLLFPAINVNDSVTKSKFDNLYGCKHSLPDGIMRATDVMMAGKKAVICGYGDVGKGCAAAMRANGCVVYVTEIDPICALQACMEGYTVTTLEEVVGFADIFITTTGNKGILMADTMSKMKNNAIVGNIGHFDNEIDMDGLMKITKRINIKPQVDKFVFESGSGVIVLAEGRLLNLGCATGHPSFVMSASFTNQTLAQIELWVEKDSGKYARGKVYVLPKALDEKVARLHLDSLGAKLTVLSKEQSDYIGIPIEGPYKPDTYRY</sequence>
<dbReference type="HAMAP" id="MF_00563">
    <property type="entry name" value="AdoHcyase"/>
    <property type="match status" value="1"/>
</dbReference>
<feature type="binding site" evidence="8">
    <location>
        <begin position="269"/>
        <end position="274"/>
    </location>
    <ligand>
        <name>NAD(+)</name>
        <dbReference type="ChEBI" id="CHEBI:57540"/>
    </ligand>
</feature>
<organism evidence="12">
    <name type="scientific">Helicotheca tamesis</name>
    <dbReference type="NCBI Taxonomy" id="374047"/>
    <lineage>
        <taxon>Eukaryota</taxon>
        <taxon>Sar</taxon>
        <taxon>Stramenopiles</taxon>
        <taxon>Ochrophyta</taxon>
        <taxon>Bacillariophyta</taxon>
        <taxon>Mediophyceae</taxon>
        <taxon>Lithodesmiophycidae</taxon>
        <taxon>Lithodesmiales</taxon>
        <taxon>Lithodesmiaceae</taxon>
        <taxon>Helicotheca</taxon>
    </lineage>
</organism>
<keyword evidence="3 9" id="KW-0554">One-carbon metabolism</keyword>
<dbReference type="FunFam" id="3.40.50.720:FF:000004">
    <property type="entry name" value="Adenosylhomocysteinase"/>
    <property type="match status" value="1"/>
</dbReference>
<comment type="cofactor">
    <cofactor evidence="8 9">
        <name>NAD(+)</name>
        <dbReference type="ChEBI" id="CHEBI:57540"/>
    </cofactor>
    <text evidence="8 9">Binds 1 NAD(+) per subunit.</text>
</comment>
<feature type="binding site" evidence="8">
    <location>
        <position position="290"/>
    </location>
    <ligand>
        <name>NAD(+)</name>
        <dbReference type="ChEBI" id="CHEBI:57540"/>
    </ligand>
</feature>
<comment type="catalytic activity">
    <reaction evidence="9">
        <text>S-adenosyl-L-homocysteine + H2O = L-homocysteine + adenosine</text>
        <dbReference type="Rhea" id="RHEA:21708"/>
        <dbReference type="ChEBI" id="CHEBI:15377"/>
        <dbReference type="ChEBI" id="CHEBI:16335"/>
        <dbReference type="ChEBI" id="CHEBI:57856"/>
        <dbReference type="ChEBI" id="CHEBI:58199"/>
        <dbReference type="EC" id="3.13.2.1"/>
    </reaction>
</comment>
<evidence type="ECO:0000259" key="11">
    <source>
        <dbReference type="SMART" id="SM00997"/>
    </source>
</evidence>
<dbReference type="SMART" id="SM00997">
    <property type="entry name" value="AdoHcyase_NAD"/>
    <property type="match status" value="1"/>
</dbReference>
<dbReference type="UniPathway" id="UPA00314">
    <property type="reaction ID" value="UER00076"/>
</dbReference>
<protein>
    <recommendedName>
        <fullName evidence="6 9">Adenosylhomocysteinase</fullName>
        <ecNumber evidence="6 9">3.13.2.1</ecNumber>
    </recommendedName>
</protein>
<evidence type="ECO:0000256" key="10">
    <source>
        <dbReference type="RuleBase" id="RU004166"/>
    </source>
</evidence>
<evidence type="ECO:0000256" key="4">
    <source>
        <dbReference type="ARBA" id="ARBA00022801"/>
    </source>
</evidence>
<dbReference type="Pfam" id="PF05221">
    <property type="entry name" value="AdoHcyase"/>
    <property type="match status" value="1"/>
</dbReference>
<dbReference type="EMBL" id="HBGV01007459">
    <property type="protein sequence ID" value="CAD9485552.1"/>
    <property type="molecule type" value="Transcribed_RNA"/>
</dbReference>
<feature type="binding site" evidence="8">
    <location>
        <begin position="346"/>
        <end position="348"/>
    </location>
    <ligand>
        <name>NAD(+)</name>
        <dbReference type="ChEBI" id="CHEBI:57540"/>
    </ligand>
</feature>
<proteinExistence type="inferred from homology"/>
<dbReference type="SMART" id="SM00996">
    <property type="entry name" value="AdoHcyase"/>
    <property type="match status" value="1"/>
</dbReference>
<dbReference type="GO" id="GO:0005829">
    <property type="term" value="C:cytosol"/>
    <property type="evidence" value="ECO:0007669"/>
    <property type="project" value="TreeGrafter"/>
</dbReference>
<dbReference type="GO" id="GO:0006730">
    <property type="term" value="P:one-carbon metabolic process"/>
    <property type="evidence" value="ECO:0007669"/>
    <property type="project" value="UniProtKB-KW"/>
</dbReference>
<feature type="binding site" evidence="8">
    <location>
        <position position="399"/>
    </location>
    <ligand>
        <name>NAD(+)</name>
        <dbReference type="ChEBI" id="CHEBI:57540"/>
    </ligand>
</feature>
<dbReference type="AlphaFoldDB" id="A0A7S2HB52"/>
<dbReference type="Pfam" id="PF00670">
    <property type="entry name" value="AdoHcyase_NAD"/>
    <property type="match status" value="1"/>
</dbReference>
<dbReference type="GO" id="GO:0004013">
    <property type="term" value="F:adenosylhomocysteinase activity"/>
    <property type="evidence" value="ECO:0007669"/>
    <property type="project" value="UniProtKB-EC"/>
</dbReference>
<dbReference type="PROSITE" id="PS00738">
    <property type="entry name" value="ADOHCYASE_1"/>
    <property type="match status" value="1"/>
</dbReference>
<evidence type="ECO:0000256" key="1">
    <source>
        <dbReference type="ARBA" id="ARBA00005195"/>
    </source>
</evidence>
<feature type="binding site" evidence="7">
    <location>
        <position position="56"/>
    </location>
    <ligand>
        <name>substrate</name>
    </ligand>
</feature>
<reference evidence="12" key="1">
    <citation type="submission" date="2021-01" db="EMBL/GenBank/DDBJ databases">
        <authorList>
            <person name="Corre E."/>
            <person name="Pelletier E."/>
            <person name="Niang G."/>
            <person name="Scheremetjew M."/>
            <person name="Finn R."/>
            <person name="Kale V."/>
            <person name="Holt S."/>
            <person name="Cochrane G."/>
            <person name="Meng A."/>
            <person name="Brown T."/>
            <person name="Cohen L."/>
        </authorList>
    </citation>
    <scope>NUCLEOTIDE SEQUENCE</scope>
    <source>
        <strain evidence="12">CCMP826</strain>
    </source>
</reference>
<keyword evidence="5 8" id="KW-0520">NAD</keyword>
<dbReference type="InterPro" id="IPR042172">
    <property type="entry name" value="Adenosylhomocyst_ase-like_sf"/>
</dbReference>
<keyword evidence="4 9" id="KW-0378">Hydrolase</keyword>
<dbReference type="EC" id="3.13.2.1" evidence="6 9"/>
<feature type="binding site" evidence="7">
    <location>
        <position position="237"/>
    </location>
    <ligand>
        <name>substrate</name>
    </ligand>
</feature>
<dbReference type="PANTHER" id="PTHR23420">
    <property type="entry name" value="ADENOSYLHOMOCYSTEINASE"/>
    <property type="match status" value="1"/>
</dbReference>
<evidence type="ECO:0000256" key="5">
    <source>
        <dbReference type="ARBA" id="ARBA00023027"/>
    </source>
</evidence>
<feature type="binding site" evidence="8">
    <location>
        <position position="392"/>
    </location>
    <ligand>
        <name>NAD(+)</name>
        <dbReference type="ChEBI" id="CHEBI:57540"/>
    </ligand>
</feature>
<dbReference type="InterPro" id="IPR020082">
    <property type="entry name" value="S-Ado-L-homoCys_hydrolase_CS"/>
</dbReference>
<accession>A0A7S2HB52</accession>
<dbReference type="SUPFAM" id="SSF51735">
    <property type="entry name" value="NAD(P)-binding Rossmann-fold domains"/>
    <property type="match status" value="1"/>
</dbReference>
<dbReference type="NCBIfam" id="TIGR00936">
    <property type="entry name" value="ahcY"/>
    <property type="match status" value="1"/>
</dbReference>
<evidence type="ECO:0000256" key="2">
    <source>
        <dbReference type="ARBA" id="ARBA00007122"/>
    </source>
</evidence>
<dbReference type="InterPro" id="IPR015878">
    <property type="entry name" value="Ado_hCys_hydrolase_NAD-bd"/>
</dbReference>
<feature type="binding site" evidence="8">
    <location>
        <begin position="204"/>
        <end position="206"/>
    </location>
    <ligand>
        <name>NAD(+)</name>
        <dbReference type="ChEBI" id="CHEBI:57540"/>
    </ligand>
</feature>
<comment type="similarity">
    <text evidence="2 10">Belongs to the adenosylhomocysteinase family.</text>
</comment>
<comment type="pathway">
    <text evidence="1 9">Amino-acid biosynthesis; L-homocysteine biosynthesis; L-homocysteine from S-adenosyl-L-homocysteine: step 1/1.</text>
</comment>
<gene>
    <name evidence="12" type="ORF">HTAM1171_LOCUS4545</name>
</gene>
<evidence type="ECO:0000256" key="9">
    <source>
        <dbReference type="RuleBase" id="RU000548"/>
    </source>
</evidence>